<dbReference type="InterPro" id="IPR011990">
    <property type="entry name" value="TPR-like_helical_dom_sf"/>
</dbReference>
<dbReference type="SUPFAM" id="SSF48452">
    <property type="entry name" value="TPR-like"/>
    <property type="match status" value="1"/>
</dbReference>
<evidence type="ECO:0000313" key="2">
    <source>
        <dbReference type="EMBL" id="GEM85286.1"/>
    </source>
</evidence>
<dbReference type="Gene3D" id="1.25.40.10">
    <property type="entry name" value="Tetratricopeptide repeat domain"/>
    <property type="match status" value="1"/>
</dbReference>
<protein>
    <submittedName>
        <fullName evidence="2">Uncharacterized protein</fullName>
    </submittedName>
</protein>
<evidence type="ECO:0000313" key="3">
    <source>
        <dbReference type="Proteomes" id="UP000321197"/>
    </source>
</evidence>
<organism evidence="2 3">
    <name type="scientific">Meiothermus hypogaeus NBRC 106114</name>
    <dbReference type="NCBI Taxonomy" id="1227553"/>
    <lineage>
        <taxon>Bacteria</taxon>
        <taxon>Thermotogati</taxon>
        <taxon>Deinococcota</taxon>
        <taxon>Deinococci</taxon>
        <taxon>Thermales</taxon>
        <taxon>Thermaceae</taxon>
        <taxon>Meiothermus</taxon>
    </lineage>
</organism>
<dbReference type="OrthoDB" id="27407at2"/>
<keyword evidence="1" id="KW-1133">Transmembrane helix</keyword>
<dbReference type="Pfam" id="PF14559">
    <property type="entry name" value="TPR_19"/>
    <property type="match status" value="1"/>
</dbReference>
<dbReference type="AlphaFoldDB" id="A0A511R8L2"/>
<proteinExistence type="predicted"/>
<comment type="caution">
    <text evidence="2">The sequence shown here is derived from an EMBL/GenBank/DDBJ whole genome shotgun (WGS) entry which is preliminary data.</text>
</comment>
<gene>
    <name evidence="2" type="ORF">MHY01S_34520</name>
</gene>
<reference evidence="2 3" key="1">
    <citation type="submission" date="2019-07" db="EMBL/GenBank/DDBJ databases">
        <title>Whole genome shotgun sequence of Meiothermus hypogaeus NBRC 106114.</title>
        <authorList>
            <person name="Hosoyama A."/>
            <person name="Uohara A."/>
            <person name="Ohji S."/>
            <person name="Ichikawa N."/>
        </authorList>
    </citation>
    <scope>NUCLEOTIDE SEQUENCE [LARGE SCALE GENOMIC DNA]</scope>
    <source>
        <strain evidence="2 3">NBRC 106114</strain>
    </source>
</reference>
<sequence length="217" mass="24475">MTQLDATTGIERALQHLSRGEPLLALRVLDRVSWMDLGWPDYWRVRAEAFLMLGDYKQAASSAKEGLVEDPDNLPLLLLHIKALAQLGDLDKAQYALNHALRLAPHNLELQSLTDSLELQIDQHSNAPKTISPPPVQTIPDVPAHARNDWKTAKDWRSGKSIFNEADASAIKRAFKANTPTSPNMRVRRRNFSFLPVGFLLLCMAFIGYWLWSHMGK</sequence>
<dbReference type="Proteomes" id="UP000321197">
    <property type="component" value="Unassembled WGS sequence"/>
</dbReference>
<dbReference type="RefSeq" id="WP_119341931.1">
    <property type="nucleotide sequence ID" value="NZ_BJXL01000213.1"/>
</dbReference>
<dbReference type="InterPro" id="IPR019734">
    <property type="entry name" value="TPR_rpt"/>
</dbReference>
<dbReference type="EMBL" id="BJXL01000213">
    <property type="protein sequence ID" value="GEM85286.1"/>
    <property type="molecule type" value="Genomic_DNA"/>
</dbReference>
<feature type="transmembrane region" description="Helical" evidence="1">
    <location>
        <begin position="192"/>
        <end position="212"/>
    </location>
</feature>
<keyword evidence="1" id="KW-0812">Transmembrane</keyword>
<evidence type="ECO:0000256" key="1">
    <source>
        <dbReference type="SAM" id="Phobius"/>
    </source>
</evidence>
<keyword evidence="1" id="KW-0472">Membrane</keyword>
<dbReference type="SMART" id="SM00028">
    <property type="entry name" value="TPR"/>
    <property type="match status" value="2"/>
</dbReference>
<accession>A0A511R8L2</accession>
<name>A0A511R8L2_9DEIN</name>